<accession>A0AAN8N8G6</accession>
<evidence type="ECO:0000256" key="1">
    <source>
        <dbReference type="ARBA" id="ARBA00006328"/>
    </source>
</evidence>
<evidence type="ECO:0000259" key="3">
    <source>
        <dbReference type="Pfam" id="PF05368"/>
    </source>
</evidence>
<dbReference type="Proteomes" id="UP001313282">
    <property type="component" value="Unassembled WGS sequence"/>
</dbReference>
<reference evidence="4 5" key="1">
    <citation type="submission" date="2019-10" db="EMBL/GenBank/DDBJ databases">
        <authorList>
            <person name="Palmer J.M."/>
        </authorList>
    </citation>
    <scope>NUCLEOTIDE SEQUENCE [LARGE SCALE GENOMIC DNA]</scope>
    <source>
        <strain evidence="4 5">TWF718</strain>
    </source>
</reference>
<organism evidence="4 5">
    <name type="scientific">Orbilia javanica</name>
    <dbReference type="NCBI Taxonomy" id="47235"/>
    <lineage>
        <taxon>Eukaryota</taxon>
        <taxon>Fungi</taxon>
        <taxon>Dikarya</taxon>
        <taxon>Ascomycota</taxon>
        <taxon>Pezizomycotina</taxon>
        <taxon>Orbiliomycetes</taxon>
        <taxon>Orbiliales</taxon>
        <taxon>Orbiliaceae</taxon>
        <taxon>Orbilia</taxon>
    </lineage>
</organism>
<evidence type="ECO:0000313" key="5">
    <source>
        <dbReference type="Proteomes" id="UP001313282"/>
    </source>
</evidence>
<dbReference type="Gene3D" id="3.40.50.720">
    <property type="entry name" value="NAD(P)-binding Rossmann-like Domain"/>
    <property type="match status" value="1"/>
</dbReference>
<dbReference type="AlphaFoldDB" id="A0AAN8N8G6"/>
<dbReference type="InterPro" id="IPR036291">
    <property type="entry name" value="NAD(P)-bd_dom_sf"/>
</dbReference>
<keyword evidence="2" id="KW-0521">NADP</keyword>
<comment type="caution">
    <text evidence="4">The sequence shown here is derived from an EMBL/GenBank/DDBJ whole genome shotgun (WGS) entry which is preliminary data.</text>
</comment>
<keyword evidence="5" id="KW-1185">Reference proteome</keyword>
<dbReference type="InterPro" id="IPR008030">
    <property type="entry name" value="NmrA-like"/>
</dbReference>
<name>A0AAN8N8G6_9PEZI</name>
<evidence type="ECO:0000313" key="4">
    <source>
        <dbReference type="EMBL" id="KAK6356897.1"/>
    </source>
</evidence>
<gene>
    <name evidence="4" type="ORF">TWF718_001237</name>
</gene>
<feature type="domain" description="NmrA-like" evidence="3">
    <location>
        <begin position="2"/>
        <end position="284"/>
    </location>
</feature>
<dbReference type="Pfam" id="PF05368">
    <property type="entry name" value="NmrA"/>
    <property type="match status" value="1"/>
</dbReference>
<evidence type="ECO:0000256" key="2">
    <source>
        <dbReference type="ARBA" id="ARBA00022857"/>
    </source>
</evidence>
<dbReference type="PANTHER" id="PTHR42748">
    <property type="entry name" value="NITROGEN METABOLITE REPRESSION PROTEIN NMRA FAMILY MEMBER"/>
    <property type="match status" value="1"/>
</dbReference>
<dbReference type="EMBL" id="JAVHNR010000001">
    <property type="protein sequence ID" value="KAK6356897.1"/>
    <property type="molecule type" value="Genomic_DNA"/>
</dbReference>
<dbReference type="InterPro" id="IPR051164">
    <property type="entry name" value="NmrA-like_oxidored"/>
</dbReference>
<dbReference type="PANTHER" id="PTHR42748:SF7">
    <property type="entry name" value="NMRA LIKE REDOX SENSOR 1-RELATED"/>
    <property type="match status" value="1"/>
</dbReference>
<protein>
    <recommendedName>
        <fullName evidence="3">NmrA-like domain-containing protein</fullName>
    </recommendedName>
</protein>
<dbReference type="SUPFAM" id="SSF51735">
    <property type="entry name" value="NAD(P)-binding Rossmann-fold domains"/>
    <property type="match status" value="1"/>
</dbReference>
<sequence length="308" mass="33984">MKVLILGATGRMGGGMAKALKDSPHQLYALSRDPTSAKAEALKSNGVTVLKGDFDDRESLNQALSVGIDSVFFTTVPDLQGGDSDLRQTKNIIAAAQSAGVKQLIYGSLAYPGTQEGFKAIYDSLEPTNWVKLYFHRKLELDQLVRDSGVQYWTIIRPPSFIQNHVFPEAVAFIHPDLPTKHQFKTTFDHSIPQWYVDGSEAGKFAAAAVNDPDRLHTKEVKFGAEALTAQEVVEKLTQASGVPITLYQWPEEELKEALMTNPYHITCEIIAKMGFDPEIGNAEKYGVELTPISEWLENNKAGTWLSA</sequence>
<comment type="similarity">
    <text evidence="1">Belongs to the NmrA-type oxidoreductase family.</text>
</comment>
<proteinExistence type="inferred from homology"/>